<feature type="region of interest" description="Disordered" evidence="1">
    <location>
        <begin position="264"/>
        <end position="285"/>
    </location>
</feature>
<dbReference type="InterPro" id="IPR011089">
    <property type="entry name" value="GmrSD_C"/>
</dbReference>
<reference evidence="3 4" key="1">
    <citation type="submission" date="2018-06" db="EMBL/GenBank/DDBJ databases">
        <authorList>
            <consortium name="Pathogen Informatics"/>
            <person name="Doyle S."/>
        </authorList>
    </citation>
    <scope>NUCLEOTIDE SEQUENCE [LARGE SCALE GENOMIC DNA]</scope>
    <source>
        <strain evidence="3 4">NCTC1934</strain>
    </source>
</reference>
<dbReference type="Pfam" id="PF07510">
    <property type="entry name" value="GmrSD_C"/>
    <property type="match status" value="1"/>
</dbReference>
<organism evidence="3 4">
    <name type="scientific">Nocardia otitidiscaviarum</name>
    <dbReference type="NCBI Taxonomy" id="1823"/>
    <lineage>
        <taxon>Bacteria</taxon>
        <taxon>Bacillati</taxon>
        <taxon>Actinomycetota</taxon>
        <taxon>Actinomycetes</taxon>
        <taxon>Mycobacteriales</taxon>
        <taxon>Nocardiaceae</taxon>
        <taxon>Nocardia</taxon>
    </lineage>
</organism>
<dbReference type="PANTHER" id="PTHR24094">
    <property type="entry name" value="SECRETED PROTEIN"/>
    <property type="match status" value="1"/>
</dbReference>
<dbReference type="RefSeq" id="WP_039814287.1">
    <property type="nucleotide sequence ID" value="NZ_UGRY01000005.1"/>
</dbReference>
<feature type="domain" description="Excalibur calcium-binding" evidence="2">
    <location>
        <begin position="249"/>
        <end position="285"/>
    </location>
</feature>
<evidence type="ECO:0000256" key="1">
    <source>
        <dbReference type="SAM" id="MobiDB-lite"/>
    </source>
</evidence>
<accession>A0A379JIV2</accession>
<dbReference type="SMART" id="SM00894">
    <property type="entry name" value="Excalibur"/>
    <property type="match status" value="1"/>
</dbReference>
<dbReference type="AlphaFoldDB" id="A0A379JIV2"/>
<proteinExistence type="predicted"/>
<dbReference type="OrthoDB" id="5196645at2"/>
<keyword evidence="4" id="KW-1185">Reference proteome</keyword>
<sequence>MLKKKSSRARKLILPLAITGLLVLLAFVLTVVGEEPAPAPTDPAGRVATARSQLDALPVRDWAAKNGYDREKFGSAWTDDVSIEGGGNGCDTRNDILARDLTDVKLDSGGCKVLSGTLADPYTGRTIKFKQGRETSAAVQIDHIVALSNAWLTGAQELSAEQRRNLANDPRNLIAVDGPTNQGKGDSDASQWLPPRKDYRCTYVAQQIEVKAAYRLWVTRDERDAMARVLATCTAATPTAAPSTTSTVHYANCDEVRAAGAAPLRRGEPGYRPQLDGNGDGIACA</sequence>
<evidence type="ECO:0000313" key="4">
    <source>
        <dbReference type="Proteomes" id="UP000255467"/>
    </source>
</evidence>
<dbReference type="Pfam" id="PF05901">
    <property type="entry name" value="Excalibur"/>
    <property type="match status" value="1"/>
</dbReference>
<evidence type="ECO:0000259" key="2">
    <source>
        <dbReference type="SMART" id="SM00894"/>
    </source>
</evidence>
<evidence type="ECO:0000313" key="3">
    <source>
        <dbReference type="EMBL" id="SUD48589.1"/>
    </source>
</evidence>
<gene>
    <name evidence="3" type="ORF">NCTC1934_05925</name>
</gene>
<protein>
    <submittedName>
        <fullName evidence="3">Domain of uncharacterized function (DUF1994)</fullName>
    </submittedName>
</protein>
<dbReference type="EMBL" id="UGRY01000005">
    <property type="protein sequence ID" value="SUD48589.1"/>
    <property type="molecule type" value="Genomic_DNA"/>
</dbReference>
<dbReference type="Proteomes" id="UP000255467">
    <property type="component" value="Unassembled WGS sequence"/>
</dbReference>
<dbReference type="PANTHER" id="PTHR24094:SF15">
    <property type="entry name" value="AMP-DEPENDENT SYNTHETASE_LIGASE DOMAIN-CONTAINING PROTEIN-RELATED"/>
    <property type="match status" value="1"/>
</dbReference>
<name>A0A379JIV2_9NOCA</name>
<dbReference type="STRING" id="1406858.GCA_000710895_04591"/>
<dbReference type="InterPro" id="IPR008613">
    <property type="entry name" value="Excalibur_Ca-bd_domain"/>
</dbReference>